<evidence type="ECO:0000313" key="12">
    <source>
        <dbReference type="Proteomes" id="UP001224412"/>
    </source>
</evidence>
<keyword evidence="7" id="KW-0093">Biotin biosynthesis</keyword>
<comment type="catalytic activity">
    <reaction evidence="10">
        <text>heptanedioate + ATP + CoA = 6-carboxyhexanoyl-CoA + AMP + diphosphate</text>
        <dbReference type="Rhea" id="RHEA:14781"/>
        <dbReference type="ChEBI" id="CHEBI:30616"/>
        <dbReference type="ChEBI" id="CHEBI:33019"/>
        <dbReference type="ChEBI" id="CHEBI:36165"/>
        <dbReference type="ChEBI" id="CHEBI:57287"/>
        <dbReference type="ChEBI" id="CHEBI:57360"/>
        <dbReference type="ChEBI" id="CHEBI:456215"/>
        <dbReference type="EC" id="6.2.1.14"/>
    </reaction>
</comment>
<dbReference type="AlphaFoldDB" id="A0AAP4BNG6"/>
<evidence type="ECO:0000256" key="5">
    <source>
        <dbReference type="ARBA" id="ARBA00022598"/>
    </source>
</evidence>
<name>A0AAP4BNG6_9CORY</name>
<keyword evidence="8" id="KW-0067">ATP-binding</keyword>
<organism evidence="11 12">
    <name type="scientific">Corynebacterium pseudodiphtheriticum</name>
    <dbReference type="NCBI Taxonomy" id="37637"/>
    <lineage>
        <taxon>Bacteria</taxon>
        <taxon>Bacillati</taxon>
        <taxon>Actinomycetota</taxon>
        <taxon>Actinomycetes</taxon>
        <taxon>Mycobacteriales</taxon>
        <taxon>Corynebacteriaceae</taxon>
        <taxon>Corynebacterium</taxon>
    </lineage>
</organism>
<evidence type="ECO:0000256" key="1">
    <source>
        <dbReference type="ARBA" id="ARBA00001946"/>
    </source>
</evidence>
<evidence type="ECO:0000256" key="2">
    <source>
        <dbReference type="ARBA" id="ARBA00005075"/>
    </source>
</evidence>
<evidence type="ECO:0000256" key="3">
    <source>
        <dbReference type="ARBA" id="ARBA00011738"/>
    </source>
</evidence>
<sequence>MPETMYSIKMRASRAGAHISGAERIVPAGFVSQISEHLHARALGHPKGRPDSIVVTTTALAKDDIIYLPELAVSELPCASPDQARALVTDLLAEVTPHSEIIWNYLQTVTGLRGAMVIDSATGQRIEPDKQRGVRASTMDHRSSLSLAAATEPDSKNYVREARVLAAKVASCPHVLAEVCISDDPDYTTGYVCIRGRYHRIANMKLAGTDQGTRVIVVSRADQEALAEISAYLENQAVIVG</sequence>
<keyword evidence="5 11" id="KW-0436">Ligase</keyword>
<dbReference type="GO" id="GO:0005524">
    <property type="term" value="F:ATP binding"/>
    <property type="evidence" value="ECO:0007669"/>
    <property type="project" value="UniProtKB-KW"/>
</dbReference>
<keyword evidence="9" id="KW-0460">Magnesium</keyword>
<dbReference type="GO" id="GO:0042410">
    <property type="term" value="F:6-carboxyhexanoate-CoA ligase activity"/>
    <property type="evidence" value="ECO:0007669"/>
    <property type="project" value="UniProtKB-EC"/>
</dbReference>
<gene>
    <name evidence="11" type="ORF">QPX42_01240</name>
</gene>
<comment type="pathway">
    <text evidence="2">Metabolic intermediate metabolism; pimeloyl-CoA biosynthesis; pimeloyl-CoA from pimelate: step 1/1.</text>
</comment>
<accession>A0AAP4BNG6</accession>
<dbReference type="Proteomes" id="UP001224412">
    <property type="component" value="Unassembled WGS sequence"/>
</dbReference>
<dbReference type="EMBL" id="JASNVH010000002">
    <property type="protein sequence ID" value="MDK4306183.1"/>
    <property type="molecule type" value="Genomic_DNA"/>
</dbReference>
<reference evidence="11" key="1">
    <citation type="submission" date="2023-05" db="EMBL/GenBank/DDBJ databases">
        <title>Metabolic capabilities are highly conserved among human nasal-associated Corynebacterium species in pangenomic analyses.</title>
        <authorList>
            <person name="Tran T.H."/>
            <person name="Roberts A.Q."/>
            <person name="Escapa I.F."/>
            <person name="Gao W."/>
            <person name="Conlan S."/>
            <person name="Kong H."/>
            <person name="Segre J.A."/>
            <person name="Kelly M.S."/>
            <person name="Lemon K.P."/>
        </authorList>
    </citation>
    <scope>NUCLEOTIDE SEQUENCE</scope>
    <source>
        <strain evidence="11">KPL2773</strain>
    </source>
</reference>
<dbReference type="InterPro" id="IPR005499">
    <property type="entry name" value="BioW"/>
</dbReference>
<dbReference type="GO" id="GO:0009102">
    <property type="term" value="P:biotin biosynthetic process"/>
    <property type="evidence" value="ECO:0007669"/>
    <property type="project" value="UniProtKB-KW"/>
</dbReference>
<dbReference type="RefSeq" id="WP_284588792.1">
    <property type="nucleotide sequence ID" value="NZ_JASNUC010000003.1"/>
</dbReference>
<proteinExistence type="predicted"/>
<comment type="caution">
    <text evidence="11">The sequence shown here is derived from an EMBL/GenBank/DDBJ whole genome shotgun (WGS) entry which is preliminary data.</text>
</comment>
<evidence type="ECO:0000256" key="9">
    <source>
        <dbReference type="ARBA" id="ARBA00022842"/>
    </source>
</evidence>
<evidence type="ECO:0000256" key="8">
    <source>
        <dbReference type="ARBA" id="ARBA00022840"/>
    </source>
</evidence>
<evidence type="ECO:0000256" key="7">
    <source>
        <dbReference type="ARBA" id="ARBA00022756"/>
    </source>
</evidence>
<keyword evidence="6" id="KW-0547">Nucleotide-binding</keyword>
<protein>
    <recommendedName>
        <fullName evidence="4">6-carboxyhexanoate--CoA ligase</fullName>
        <ecNumber evidence="4">6.2.1.14</ecNumber>
    </recommendedName>
</protein>
<evidence type="ECO:0000256" key="6">
    <source>
        <dbReference type="ARBA" id="ARBA00022741"/>
    </source>
</evidence>
<dbReference type="NCBIfam" id="NF002360">
    <property type="entry name" value="PRK01322.1"/>
    <property type="match status" value="1"/>
</dbReference>
<evidence type="ECO:0000256" key="4">
    <source>
        <dbReference type="ARBA" id="ARBA00012984"/>
    </source>
</evidence>
<dbReference type="EC" id="6.2.1.14" evidence="4"/>
<comment type="cofactor">
    <cofactor evidence="1">
        <name>Mg(2+)</name>
        <dbReference type="ChEBI" id="CHEBI:18420"/>
    </cofactor>
</comment>
<evidence type="ECO:0000313" key="11">
    <source>
        <dbReference type="EMBL" id="MDK4306183.1"/>
    </source>
</evidence>
<dbReference type="Pfam" id="PF03744">
    <property type="entry name" value="BioW"/>
    <property type="match status" value="1"/>
</dbReference>
<comment type="subunit">
    <text evidence="3">Homodimer.</text>
</comment>
<evidence type="ECO:0000256" key="10">
    <source>
        <dbReference type="ARBA" id="ARBA00049553"/>
    </source>
</evidence>